<evidence type="ECO:0000313" key="2">
    <source>
        <dbReference type="EMBL" id="TQL36398.1"/>
    </source>
</evidence>
<dbReference type="EMBL" id="VFOL01000001">
    <property type="protein sequence ID" value="TQL36398.1"/>
    <property type="molecule type" value="Genomic_DNA"/>
</dbReference>
<name>A0A542XKN3_SALAC</name>
<gene>
    <name evidence="2" type="ORF">FB564_1491</name>
    <name evidence="1" type="ORF">Sar04_27580</name>
</gene>
<dbReference type="EMBL" id="BOQM01000019">
    <property type="protein sequence ID" value="GIM86022.1"/>
    <property type="molecule type" value="Genomic_DNA"/>
</dbReference>
<keyword evidence="4" id="KW-1185">Reference proteome</keyword>
<sequence>MSSRVDRALAEYAAHGWPARPGPGGVALQASQFDLVEIDSPVGAIIHHRLLTRVPTATIRPPWWSMLLGPASVADRMRWVFVFAPGFLDPDQVARDGGRLHHGPDAWVPAPPGRTPDGLTVGWVVPPSHAHWHPYRPDGVFDSLGWLRGHLPRVTRNVRATP</sequence>
<evidence type="ECO:0000313" key="4">
    <source>
        <dbReference type="Proteomes" id="UP000677457"/>
    </source>
</evidence>
<dbReference type="GeneID" id="93770789"/>
<reference evidence="1 4" key="2">
    <citation type="submission" date="2021-03" db="EMBL/GenBank/DDBJ databases">
        <title>Whole genome shotgun sequence of Salinispora arenicola NBRC 105043.</title>
        <authorList>
            <person name="Komaki H."/>
            <person name="Tamura T."/>
        </authorList>
    </citation>
    <scope>NUCLEOTIDE SEQUENCE [LARGE SCALE GENOMIC DNA]</scope>
    <source>
        <strain evidence="1 4">NBRC 105043</strain>
    </source>
</reference>
<dbReference type="AlphaFoldDB" id="A0A542XKN3"/>
<organism evidence="2 3">
    <name type="scientific">Salinispora arenicola</name>
    <dbReference type="NCBI Taxonomy" id="168697"/>
    <lineage>
        <taxon>Bacteria</taxon>
        <taxon>Bacillati</taxon>
        <taxon>Actinomycetota</taxon>
        <taxon>Actinomycetes</taxon>
        <taxon>Micromonosporales</taxon>
        <taxon>Micromonosporaceae</taxon>
        <taxon>Salinispora</taxon>
    </lineage>
</organism>
<proteinExistence type="predicted"/>
<evidence type="ECO:0000313" key="1">
    <source>
        <dbReference type="EMBL" id="GIM86022.1"/>
    </source>
</evidence>
<evidence type="ECO:0000313" key="3">
    <source>
        <dbReference type="Proteomes" id="UP000315983"/>
    </source>
</evidence>
<dbReference type="RefSeq" id="WP_142116239.1">
    <property type="nucleotide sequence ID" value="NZ_BOQM01000019.1"/>
</dbReference>
<dbReference type="Proteomes" id="UP000677457">
    <property type="component" value="Unassembled WGS sequence"/>
</dbReference>
<protein>
    <submittedName>
        <fullName evidence="2">Uncharacterized protein</fullName>
    </submittedName>
</protein>
<comment type="caution">
    <text evidence="2">The sequence shown here is derived from an EMBL/GenBank/DDBJ whole genome shotgun (WGS) entry which is preliminary data.</text>
</comment>
<dbReference type="Proteomes" id="UP000315983">
    <property type="component" value="Unassembled WGS sequence"/>
</dbReference>
<accession>A0A542XKN3</accession>
<reference evidence="2 3" key="1">
    <citation type="submission" date="2019-06" db="EMBL/GenBank/DDBJ databases">
        <title>Sequencing the genomes of 1000 actinobacteria strains.</title>
        <authorList>
            <person name="Klenk H.-P."/>
        </authorList>
    </citation>
    <scope>NUCLEOTIDE SEQUENCE [LARGE SCALE GENOMIC DNA]</scope>
    <source>
        <strain evidence="2 3">DSM 44819</strain>
    </source>
</reference>